<reference evidence="1" key="1">
    <citation type="submission" date="2021-02" db="EMBL/GenBank/DDBJ databases">
        <authorList>
            <person name="Bekaert M."/>
        </authorList>
    </citation>
    <scope>NUCLEOTIDE SEQUENCE</scope>
    <source>
        <strain evidence="1">IoA-00</strain>
    </source>
</reference>
<gene>
    <name evidence="1" type="ORF">LSAA_6022</name>
</gene>
<dbReference type="AlphaFoldDB" id="A0A7R8CLL0"/>
<sequence length="120" mass="13012">MTTISSFSFSLKTSALGGDYLFQAPSKGMANPFARSRQLSPPHFLNVRSQLHQRHVPIVEGSPSICAKLANGKDSGPGWRWVTSLLSRTHSAEDDIPALFASSQSPAIHIFHNLGYSTST</sequence>
<keyword evidence="2" id="KW-1185">Reference proteome</keyword>
<evidence type="ECO:0000313" key="1">
    <source>
        <dbReference type="EMBL" id="CAF2858343.1"/>
    </source>
</evidence>
<evidence type="ECO:0000313" key="2">
    <source>
        <dbReference type="Proteomes" id="UP000675881"/>
    </source>
</evidence>
<protein>
    <submittedName>
        <fullName evidence="1">(salmon louse) hypothetical protein</fullName>
    </submittedName>
</protein>
<proteinExistence type="predicted"/>
<accession>A0A7R8CLL0</accession>
<dbReference type="Proteomes" id="UP000675881">
    <property type="component" value="Chromosome 15"/>
</dbReference>
<dbReference type="EMBL" id="HG994594">
    <property type="protein sequence ID" value="CAF2858343.1"/>
    <property type="molecule type" value="Genomic_DNA"/>
</dbReference>
<organism evidence="1 2">
    <name type="scientific">Lepeophtheirus salmonis</name>
    <name type="common">Salmon louse</name>
    <name type="synonym">Caligus salmonis</name>
    <dbReference type="NCBI Taxonomy" id="72036"/>
    <lineage>
        <taxon>Eukaryota</taxon>
        <taxon>Metazoa</taxon>
        <taxon>Ecdysozoa</taxon>
        <taxon>Arthropoda</taxon>
        <taxon>Crustacea</taxon>
        <taxon>Multicrustacea</taxon>
        <taxon>Hexanauplia</taxon>
        <taxon>Copepoda</taxon>
        <taxon>Siphonostomatoida</taxon>
        <taxon>Caligidae</taxon>
        <taxon>Lepeophtheirus</taxon>
    </lineage>
</organism>
<name>A0A7R8CLL0_LEPSM</name>